<dbReference type="Proteomes" id="UP000033070">
    <property type="component" value="Chromosome"/>
</dbReference>
<gene>
    <name evidence="1" type="ORF">OYT1_ch1460</name>
</gene>
<dbReference type="RefSeq" id="WP_062627584.1">
    <property type="nucleotide sequence ID" value="NZ_AP018738.1"/>
</dbReference>
<reference evidence="1 2" key="1">
    <citation type="submission" date="2018-06" db="EMBL/GenBank/DDBJ databases">
        <title>OYT1 Genome Sequencing.</title>
        <authorList>
            <person name="Kato S."/>
            <person name="Itoh T."/>
            <person name="Ohkuma M."/>
        </authorList>
    </citation>
    <scope>NUCLEOTIDE SEQUENCE [LARGE SCALE GENOMIC DNA]</scope>
    <source>
        <strain evidence="1 2">OYT1</strain>
    </source>
</reference>
<organism evidence="1 2">
    <name type="scientific">Ferriphaselus amnicola</name>
    <dbReference type="NCBI Taxonomy" id="1188319"/>
    <lineage>
        <taxon>Bacteria</taxon>
        <taxon>Pseudomonadati</taxon>
        <taxon>Pseudomonadota</taxon>
        <taxon>Betaproteobacteria</taxon>
        <taxon>Nitrosomonadales</taxon>
        <taxon>Gallionellaceae</taxon>
        <taxon>Ferriphaselus</taxon>
    </lineage>
</organism>
<name>A0A2Z6GC16_9PROT</name>
<evidence type="ECO:0000313" key="1">
    <source>
        <dbReference type="EMBL" id="BBE51014.1"/>
    </source>
</evidence>
<proteinExistence type="predicted"/>
<dbReference type="OrthoDB" id="9181009at2"/>
<dbReference type="KEGG" id="fam:OYT1_ch1460"/>
<accession>A0A2Z6GC16</accession>
<dbReference type="STRING" id="1188319.OYT1_02484"/>
<evidence type="ECO:0000313" key="2">
    <source>
        <dbReference type="Proteomes" id="UP000033070"/>
    </source>
</evidence>
<keyword evidence="2" id="KW-1185">Reference proteome</keyword>
<sequence length="214" mass="24389">MVLKDEQRSPARFLIKSFLTVVLLAVAFFIGRVGLADFLRLEPTTYIDQLNQGKARLSMERLARSRERLLLVRHIDAKNPIIPEYLAQVSYIRAGYSGFDKELQRNYLHDALREYGLALELRPNSGYLWAGKMTVMHLLATLQDKTVASVTSDPQWEQMMAAMKHAIQLAPWERGVLRQILVVGSKYYPVLGDEERQLFDSAKRNAVLLGLEVG</sequence>
<dbReference type="EMBL" id="AP018738">
    <property type="protein sequence ID" value="BBE51014.1"/>
    <property type="molecule type" value="Genomic_DNA"/>
</dbReference>
<protein>
    <submittedName>
        <fullName evidence="1">Uncharacterized protein</fullName>
    </submittedName>
</protein>
<dbReference type="AlphaFoldDB" id="A0A2Z6GC16"/>